<comment type="caution">
    <text evidence="5">The sequence shown here is derived from an EMBL/GenBank/DDBJ whole genome shotgun (WGS) entry which is preliminary data.</text>
</comment>
<evidence type="ECO:0000313" key="6">
    <source>
        <dbReference type="Proteomes" id="UP000017052"/>
    </source>
</evidence>
<keyword evidence="5" id="KW-0456">Lyase</keyword>
<reference evidence="5" key="1">
    <citation type="submission" date="2013-08" db="EMBL/GenBank/DDBJ databases">
        <authorList>
            <person name="Durkin A.S."/>
            <person name="Haft D.R."/>
            <person name="McCorrison J."/>
            <person name="Torralba M."/>
            <person name="Gillis M."/>
            <person name="Haft D.H."/>
            <person name="Methe B."/>
            <person name="Sutton G."/>
            <person name="Nelson K.E."/>
        </authorList>
    </citation>
    <scope>NUCLEOTIDE SEQUENCE [LARGE SCALE GENOMIC DNA]</scope>
    <source>
        <strain evidence="5">F0233</strain>
    </source>
</reference>
<gene>
    <name evidence="5" type="ORF">HMPREF0682_0905</name>
</gene>
<accession>U2Q510</accession>
<dbReference type="GO" id="GO:0050519">
    <property type="term" value="F:holo-citrate lyase synthase activity"/>
    <property type="evidence" value="ECO:0007669"/>
    <property type="project" value="UniProtKB-EC"/>
</dbReference>
<dbReference type="GO" id="GO:0051191">
    <property type="term" value="P:prosthetic group biosynthetic process"/>
    <property type="evidence" value="ECO:0007669"/>
    <property type="project" value="InterPro"/>
</dbReference>
<protein>
    <recommendedName>
        <fullName evidence="1">citrate lyase holo-[acyl-carrier protein] synthase</fullName>
        <ecNumber evidence="1">2.7.7.61</ecNumber>
    </recommendedName>
</protein>
<proteinExistence type="predicted"/>
<dbReference type="Pfam" id="PF03802">
    <property type="entry name" value="CitX"/>
    <property type="match status" value="1"/>
</dbReference>
<keyword evidence="6" id="KW-1185">Reference proteome</keyword>
<dbReference type="GO" id="GO:0016829">
    <property type="term" value="F:lyase activity"/>
    <property type="evidence" value="ECO:0007669"/>
    <property type="project" value="UniProtKB-KW"/>
</dbReference>
<comment type="catalytic activity">
    <reaction evidence="4">
        <text>apo-[citrate lyase ACP] + 2'-(5''-triphospho-alpha-D-ribosyl)-3'-dephospho-CoA = holo-[citrate lyase ACP] + diphosphate</text>
        <dbReference type="Rhea" id="RHEA:16333"/>
        <dbReference type="Rhea" id="RHEA-COMP:10157"/>
        <dbReference type="Rhea" id="RHEA-COMP:10158"/>
        <dbReference type="ChEBI" id="CHEBI:29999"/>
        <dbReference type="ChEBI" id="CHEBI:33019"/>
        <dbReference type="ChEBI" id="CHEBI:61378"/>
        <dbReference type="ChEBI" id="CHEBI:82683"/>
        <dbReference type="EC" id="2.7.7.61"/>
    </reaction>
</comment>
<dbReference type="EMBL" id="ACVN02000287">
    <property type="protein sequence ID" value="ERK51124.1"/>
    <property type="molecule type" value="Genomic_DNA"/>
</dbReference>
<keyword evidence="2 5" id="KW-0808">Transferase</keyword>
<dbReference type="AlphaFoldDB" id="U2Q510"/>
<evidence type="ECO:0000313" key="5">
    <source>
        <dbReference type="EMBL" id="ERK51124.1"/>
    </source>
</evidence>
<dbReference type="InterPro" id="IPR005551">
    <property type="entry name" value="CitX"/>
</dbReference>
<dbReference type="EC" id="2.7.7.61" evidence="1"/>
<keyword evidence="3" id="KW-0548">Nucleotidyltransferase</keyword>
<evidence type="ECO:0000256" key="2">
    <source>
        <dbReference type="ARBA" id="ARBA00022679"/>
    </source>
</evidence>
<evidence type="ECO:0000256" key="4">
    <source>
        <dbReference type="ARBA" id="ARBA00048574"/>
    </source>
</evidence>
<sequence>MRLEQDLWYGFLVDVDVYDGVIPVTRHSLGLPPRSCYVCGSPSKECVVKSRHSRPRTIVKIWISLIGRAILHRVRPNGKMRGENSSES</sequence>
<name>U2Q510_9ACTN</name>
<dbReference type="Proteomes" id="UP000017052">
    <property type="component" value="Unassembled WGS sequence"/>
</dbReference>
<evidence type="ECO:0000256" key="3">
    <source>
        <dbReference type="ARBA" id="ARBA00022695"/>
    </source>
</evidence>
<evidence type="ECO:0000256" key="1">
    <source>
        <dbReference type="ARBA" id="ARBA00012524"/>
    </source>
</evidence>
<organism evidence="5 6">
    <name type="scientific">Propionibacterium acidifaciens F0233</name>
    <dbReference type="NCBI Taxonomy" id="553198"/>
    <lineage>
        <taxon>Bacteria</taxon>
        <taxon>Bacillati</taxon>
        <taxon>Actinomycetota</taxon>
        <taxon>Actinomycetes</taxon>
        <taxon>Propionibacteriales</taxon>
        <taxon>Propionibacteriaceae</taxon>
        <taxon>Propionibacterium</taxon>
    </lineage>
</organism>